<dbReference type="GO" id="GO:0005634">
    <property type="term" value="C:nucleus"/>
    <property type="evidence" value="ECO:0007669"/>
    <property type="project" value="UniProtKB-SubCell"/>
</dbReference>
<keyword evidence="5" id="KW-0539">Nucleus</keyword>
<dbReference type="Pfam" id="PF04082">
    <property type="entry name" value="Fungal_trans"/>
    <property type="match status" value="1"/>
</dbReference>
<keyword evidence="9" id="KW-1185">Reference proteome</keyword>
<feature type="compositionally biased region" description="Polar residues" evidence="6">
    <location>
        <begin position="48"/>
        <end position="63"/>
    </location>
</feature>
<dbReference type="GO" id="GO:0003677">
    <property type="term" value="F:DNA binding"/>
    <property type="evidence" value="ECO:0007669"/>
    <property type="project" value="InterPro"/>
</dbReference>
<reference evidence="8" key="1">
    <citation type="submission" date="2021-03" db="EMBL/GenBank/DDBJ databases">
        <title>Revisited historic fungal species revealed as producer of novel bioactive compounds through whole genome sequencing and comparative genomics.</title>
        <authorList>
            <person name="Vignolle G.A."/>
            <person name="Hochenegger N."/>
            <person name="Mach R.L."/>
            <person name="Mach-Aigner A.R."/>
            <person name="Javad Rahimi M."/>
            <person name="Salim K.A."/>
            <person name="Chan C.M."/>
            <person name="Lim L.B.L."/>
            <person name="Cai F."/>
            <person name="Druzhinina I.S."/>
            <person name="U'Ren J.M."/>
            <person name="Derntl C."/>
        </authorList>
    </citation>
    <scope>NUCLEOTIDE SEQUENCE</scope>
    <source>
        <strain evidence="8">TUCIM 5799</strain>
    </source>
</reference>
<comment type="caution">
    <text evidence="8">The sequence shown here is derived from an EMBL/GenBank/DDBJ whole genome shotgun (WGS) entry which is preliminary data.</text>
</comment>
<keyword evidence="4" id="KW-0804">Transcription</keyword>
<evidence type="ECO:0000313" key="9">
    <source>
        <dbReference type="Proteomes" id="UP000829685"/>
    </source>
</evidence>
<comment type="subcellular location">
    <subcellularLocation>
        <location evidence="1">Nucleus</location>
    </subcellularLocation>
</comment>
<evidence type="ECO:0000256" key="2">
    <source>
        <dbReference type="ARBA" id="ARBA00022723"/>
    </source>
</evidence>
<organism evidence="8 9">
    <name type="scientific">Neoarthrinium moseri</name>
    <dbReference type="NCBI Taxonomy" id="1658444"/>
    <lineage>
        <taxon>Eukaryota</taxon>
        <taxon>Fungi</taxon>
        <taxon>Dikarya</taxon>
        <taxon>Ascomycota</taxon>
        <taxon>Pezizomycotina</taxon>
        <taxon>Sordariomycetes</taxon>
        <taxon>Xylariomycetidae</taxon>
        <taxon>Amphisphaeriales</taxon>
        <taxon>Apiosporaceae</taxon>
        <taxon>Neoarthrinium</taxon>
    </lineage>
</organism>
<dbReference type="GO" id="GO:0008270">
    <property type="term" value="F:zinc ion binding"/>
    <property type="evidence" value="ECO:0007669"/>
    <property type="project" value="InterPro"/>
</dbReference>
<dbReference type="InterPro" id="IPR050815">
    <property type="entry name" value="TF_fung"/>
</dbReference>
<dbReference type="InterPro" id="IPR007219">
    <property type="entry name" value="XnlR_reg_dom"/>
</dbReference>
<name>A0A9Q0ASK0_9PEZI</name>
<dbReference type="CDD" id="cd12148">
    <property type="entry name" value="fungal_TF_MHR"/>
    <property type="match status" value="1"/>
</dbReference>
<sequence length="628" mass="69951">MALSSKSPRPEVANPELLKRIKHIESQLAWLNQMAWLDDIGQVETRTSPITIDQVPNTPSAATSVYPRTQRPRPPRDSTPPPERRLSQSVPHSAELDAANIPRFSTLPPHSVMQSLIDTYFLHAHNQPYSYFQEESFREGLAFGQLPKCLVYAVLATALRFSNDAYFNGAKDQATEAYAREAWLSVLNDHMTAENCPNLHVAQTTNLLAIIDFTAGRTSSGWLKIGLAVRIAQDLQLMKEPSGTSSVVEQEKCRRVFWSIYLLDKLVSCGRSRPPAIHDEDCQVQLPCDEMAFRNGYAQRTATLHQVSSWTAESNHIGGNFALAILAASALGRCARYVLHQRETDELAPWDSRSEFATINTYLLLVSHHLRVESMSVDDIVQKHQKTDGSLDCQDAGHMLFSHAVFHLCYCLLNHPILLLLRLQKLNYRVPANFLVRSLHTSCEHASMIIDILDQAATAGLPIRASFYAYATTLAGSIITIAIQAENQPSLLSVSKLQENSQQALSILERMGHVWEHASKMHQQLLLFNASDVASEIRLDSSLPLDTSPGLEDLLWPIVDYGLMCSRLKGLEAKDATSRPPPFEEVNGFSGLDFNVDIDSTEGFSGFGTDVANTMDPDYYMSSIECQL</sequence>
<proteinExistence type="predicted"/>
<dbReference type="EMBL" id="JAFIMR010000009">
    <property type="protein sequence ID" value="KAI1874644.1"/>
    <property type="molecule type" value="Genomic_DNA"/>
</dbReference>
<evidence type="ECO:0000256" key="5">
    <source>
        <dbReference type="ARBA" id="ARBA00023242"/>
    </source>
</evidence>
<dbReference type="SMART" id="SM00906">
    <property type="entry name" value="Fungal_trans"/>
    <property type="match status" value="1"/>
</dbReference>
<dbReference type="AlphaFoldDB" id="A0A9Q0ASK0"/>
<evidence type="ECO:0000256" key="1">
    <source>
        <dbReference type="ARBA" id="ARBA00004123"/>
    </source>
</evidence>
<accession>A0A9Q0ASK0</accession>
<feature type="region of interest" description="Disordered" evidence="6">
    <location>
        <begin position="48"/>
        <end position="92"/>
    </location>
</feature>
<keyword evidence="3" id="KW-0805">Transcription regulation</keyword>
<evidence type="ECO:0000259" key="7">
    <source>
        <dbReference type="SMART" id="SM00906"/>
    </source>
</evidence>
<dbReference type="GO" id="GO:0006351">
    <property type="term" value="P:DNA-templated transcription"/>
    <property type="evidence" value="ECO:0007669"/>
    <property type="project" value="InterPro"/>
</dbReference>
<evidence type="ECO:0000256" key="4">
    <source>
        <dbReference type="ARBA" id="ARBA00023163"/>
    </source>
</evidence>
<evidence type="ECO:0000256" key="3">
    <source>
        <dbReference type="ARBA" id="ARBA00023015"/>
    </source>
</evidence>
<evidence type="ECO:0000256" key="6">
    <source>
        <dbReference type="SAM" id="MobiDB-lite"/>
    </source>
</evidence>
<dbReference type="Proteomes" id="UP000829685">
    <property type="component" value="Unassembled WGS sequence"/>
</dbReference>
<gene>
    <name evidence="8" type="ORF">JX265_004852</name>
</gene>
<evidence type="ECO:0000313" key="8">
    <source>
        <dbReference type="EMBL" id="KAI1874644.1"/>
    </source>
</evidence>
<feature type="domain" description="Xylanolytic transcriptional activator regulatory" evidence="7">
    <location>
        <begin position="221"/>
        <end position="293"/>
    </location>
</feature>
<dbReference type="PANTHER" id="PTHR47338">
    <property type="entry name" value="ZN(II)2CYS6 TRANSCRIPTION FACTOR (EUROFUNG)-RELATED"/>
    <property type="match status" value="1"/>
</dbReference>
<dbReference type="OrthoDB" id="424974at2759"/>
<dbReference type="PANTHER" id="PTHR47338:SF4">
    <property type="entry name" value="ZN(II)2CYS6 TRANSCRIPTION FACTOR (EUROFUNG)"/>
    <property type="match status" value="1"/>
</dbReference>
<keyword evidence="2" id="KW-0479">Metal-binding</keyword>
<dbReference type="GO" id="GO:0000981">
    <property type="term" value="F:DNA-binding transcription factor activity, RNA polymerase II-specific"/>
    <property type="evidence" value="ECO:0007669"/>
    <property type="project" value="InterPro"/>
</dbReference>
<protein>
    <recommendedName>
        <fullName evidence="7">Xylanolytic transcriptional activator regulatory domain-containing protein</fullName>
    </recommendedName>
</protein>